<keyword evidence="3" id="KW-1185">Reference proteome</keyword>
<evidence type="ECO:0000313" key="3">
    <source>
        <dbReference type="Proteomes" id="UP000231632"/>
    </source>
</evidence>
<accession>A0A1L8CKS5</accession>
<evidence type="ECO:0000256" key="1">
    <source>
        <dbReference type="SAM" id="Phobius"/>
    </source>
</evidence>
<protein>
    <submittedName>
        <fullName evidence="2">Uncharacterized protein</fullName>
    </submittedName>
</protein>
<proteinExistence type="predicted"/>
<keyword evidence="1" id="KW-0472">Membrane</keyword>
<dbReference type="RefSeq" id="WP_072658650.1">
    <property type="nucleotide sequence ID" value="NZ_BDFD01000002.1"/>
</dbReference>
<sequence length="124" mass="13920">MDESSLATKIASQVVSDTKFWIAIIGIVGGIVGSLLTLLGNIFLHKLKEKPQKELDEKRKITLKMMLEDDRFPEKWRNINTLSAVIGASKEETKRLLVGIDARGSEKADGKWGLIKYHPFPTQK</sequence>
<gene>
    <name evidence="2" type="ORF">MMIC_P0403</name>
</gene>
<dbReference type="OrthoDB" id="7063379at2"/>
<evidence type="ECO:0000313" key="2">
    <source>
        <dbReference type="EMBL" id="GAV19469.1"/>
    </source>
</evidence>
<dbReference type="AlphaFoldDB" id="A0A1L8CKS5"/>
<dbReference type="Proteomes" id="UP000231632">
    <property type="component" value="Unassembled WGS sequence"/>
</dbReference>
<feature type="transmembrane region" description="Helical" evidence="1">
    <location>
        <begin position="20"/>
        <end position="44"/>
    </location>
</feature>
<comment type="caution">
    <text evidence="2">The sequence shown here is derived from an EMBL/GenBank/DDBJ whole genome shotgun (WGS) entry which is preliminary data.</text>
</comment>
<dbReference type="EMBL" id="BDFD01000002">
    <property type="protein sequence ID" value="GAV19469.1"/>
    <property type="molecule type" value="Genomic_DNA"/>
</dbReference>
<keyword evidence="1" id="KW-1133">Transmembrane helix</keyword>
<reference evidence="2 3" key="1">
    <citation type="journal article" date="2017" name="Arch. Microbiol.">
        <title>Mariprofundus micogutta sp. nov., a novel iron-oxidizing zetaproteobacterium isolated from a deep-sea hydrothermal field at the Bayonnaise knoll of the Izu-Ogasawara arc, and a description of Mariprofundales ord. nov. and Zetaproteobacteria classis nov.</title>
        <authorList>
            <person name="Makita H."/>
            <person name="Tanaka E."/>
            <person name="Mitsunobu S."/>
            <person name="Miyazaki M."/>
            <person name="Nunoura T."/>
            <person name="Uematsu K."/>
            <person name="Takaki Y."/>
            <person name="Nishi S."/>
            <person name="Shimamura S."/>
            <person name="Takai K."/>
        </authorList>
    </citation>
    <scope>NUCLEOTIDE SEQUENCE [LARGE SCALE GENOMIC DNA]</scope>
    <source>
        <strain evidence="2 3">ET2</strain>
    </source>
</reference>
<keyword evidence="1" id="KW-0812">Transmembrane</keyword>
<name>A0A1L8CKS5_9PROT</name>
<organism evidence="2 3">
    <name type="scientific">Mariprofundus micogutta</name>
    <dbReference type="NCBI Taxonomy" id="1921010"/>
    <lineage>
        <taxon>Bacteria</taxon>
        <taxon>Pseudomonadati</taxon>
        <taxon>Pseudomonadota</taxon>
        <taxon>Candidatius Mariprofundia</taxon>
        <taxon>Mariprofundales</taxon>
        <taxon>Mariprofundaceae</taxon>
        <taxon>Mariprofundus</taxon>
    </lineage>
</organism>